<dbReference type="EMBL" id="DF143128">
    <property type="protein sequence ID" value="GAA51233.1"/>
    <property type="molecule type" value="Genomic_DNA"/>
</dbReference>
<reference key="2">
    <citation type="submission" date="2011-10" db="EMBL/GenBank/DDBJ databases">
        <title>The genome and transcriptome sequence of Clonorchis sinensis provide insights into the carcinogenic liver fluke.</title>
        <authorList>
            <person name="Wang X."/>
            <person name="Huang Y."/>
            <person name="Chen W."/>
            <person name="Liu H."/>
            <person name="Guo L."/>
            <person name="Chen Y."/>
            <person name="Luo F."/>
            <person name="Zhou W."/>
            <person name="Sun J."/>
            <person name="Mao Q."/>
            <person name="Liang P."/>
            <person name="Zhou C."/>
            <person name="Tian Y."/>
            <person name="Men J."/>
            <person name="Lv X."/>
            <person name="Huang L."/>
            <person name="Zhou J."/>
            <person name="Hu Y."/>
            <person name="Li R."/>
            <person name="Zhang F."/>
            <person name="Lei H."/>
            <person name="Li X."/>
            <person name="Hu X."/>
            <person name="Liang C."/>
            <person name="Xu J."/>
            <person name="Wu Z."/>
            <person name="Yu X."/>
        </authorList>
    </citation>
    <scope>NUCLEOTIDE SEQUENCE</scope>
    <source>
        <strain>Henan</strain>
    </source>
</reference>
<dbReference type="Proteomes" id="UP000008909">
    <property type="component" value="Unassembled WGS sequence"/>
</dbReference>
<evidence type="ECO:0000313" key="2">
    <source>
        <dbReference type="Proteomes" id="UP000008909"/>
    </source>
</evidence>
<protein>
    <submittedName>
        <fullName evidence="1">Uncharacterized protein</fullName>
    </submittedName>
</protein>
<reference evidence="1" key="1">
    <citation type="journal article" date="2011" name="Genome Biol.">
        <title>The draft genome of the carcinogenic human liver fluke Clonorchis sinensis.</title>
        <authorList>
            <person name="Wang X."/>
            <person name="Chen W."/>
            <person name="Huang Y."/>
            <person name="Sun J."/>
            <person name="Men J."/>
            <person name="Liu H."/>
            <person name="Luo F."/>
            <person name="Guo L."/>
            <person name="Lv X."/>
            <person name="Deng C."/>
            <person name="Zhou C."/>
            <person name="Fan Y."/>
            <person name="Li X."/>
            <person name="Huang L."/>
            <person name="Hu Y."/>
            <person name="Liang C."/>
            <person name="Hu X."/>
            <person name="Xu J."/>
            <person name="Yu X."/>
        </authorList>
    </citation>
    <scope>NUCLEOTIDE SEQUENCE [LARGE SCALE GENOMIC DNA]</scope>
    <source>
        <strain evidence="1">Henan</strain>
    </source>
</reference>
<keyword evidence="2" id="KW-1185">Reference proteome</keyword>
<evidence type="ECO:0000313" key="1">
    <source>
        <dbReference type="EMBL" id="GAA51233.1"/>
    </source>
</evidence>
<dbReference type="AlphaFoldDB" id="G7YE49"/>
<proteinExistence type="predicted"/>
<gene>
    <name evidence="1" type="ORF">CLF_105749</name>
</gene>
<sequence length="254" mass="28547">MLQDECMFIVITVCFVRFQANLACSRHGPASWTIGELLDLIDFMNWLKQEAAFGKHIYMVYAINEAFRLDTVKSQVQTIGVHVLSGFVRMSFTRILQQGGSLYQLDGGQNTRYTTDESVSAAKQTDVVAAIAHCRMHGEQRKSLSQHPVSMVDRPIQLALDRRVQIVMSVGLSDFGPSYGYSGISFVLRHTHIACLVCLVIRLTSIVDETVGSVNEVKKCALCAVFGTKYQFARRIPVAFRRFSSSWYRSTKLC</sequence>
<name>G7YE49_CLOSI</name>
<organism evidence="1 2">
    <name type="scientific">Clonorchis sinensis</name>
    <name type="common">Chinese liver fluke</name>
    <dbReference type="NCBI Taxonomy" id="79923"/>
    <lineage>
        <taxon>Eukaryota</taxon>
        <taxon>Metazoa</taxon>
        <taxon>Spiralia</taxon>
        <taxon>Lophotrochozoa</taxon>
        <taxon>Platyhelminthes</taxon>
        <taxon>Trematoda</taxon>
        <taxon>Digenea</taxon>
        <taxon>Opisthorchiida</taxon>
        <taxon>Opisthorchiata</taxon>
        <taxon>Opisthorchiidae</taxon>
        <taxon>Clonorchis</taxon>
    </lineage>
</organism>
<accession>G7YE49</accession>